<dbReference type="SUPFAM" id="SSF53187">
    <property type="entry name" value="Zn-dependent exopeptidases"/>
    <property type="match status" value="1"/>
</dbReference>
<dbReference type="Proteomes" id="UP001597186">
    <property type="component" value="Unassembled WGS sequence"/>
</dbReference>
<dbReference type="GO" id="GO:0016787">
    <property type="term" value="F:hydrolase activity"/>
    <property type="evidence" value="ECO:0007669"/>
    <property type="project" value="UniProtKB-KW"/>
</dbReference>
<name>A0ABW4ED06_9RHOB</name>
<comment type="similarity">
    <text evidence="1">Belongs to the peptidase M20 family.</text>
</comment>
<dbReference type="PIRSF" id="PIRSF001235">
    <property type="entry name" value="Amidase_carbamoylase"/>
    <property type="match status" value="1"/>
</dbReference>
<dbReference type="EMBL" id="JBHUDD010000047">
    <property type="protein sequence ID" value="MFD1509195.1"/>
    <property type="molecule type" value="Genomic_DNA"/>
</dbReference>
<dbReference type="InterPro" id="IPR036264">
    <property type="entry name" value="Bact_exopeptidase_dim_dom"/>
</dbReference>
<dbReference type="InterPro" id="IPR010158">
    <property type="entry name" value="Amidase_Cbmase"/>
</dbReference>
<dbReference type="Pfam" id="PF07687">
    <property type="entry name" value="M20_dimer"/>
    <property type="match status" value="1"/>
</dbReference>
<dbReference type="InterPro" id="IPR002933">
    <property type="entry name" value="Peptidase_M20"/>
</dbReference>
<keyword evidence="5" id="KW-1185">Reference proteome</keyword>
<organism evidence="4 5">
    <name type="scientific">Lacimonas salitolerans</name>
    <dbReference type="NCBI Taxonomy" id="1323750"/>
    <lineage>
        <taxon>Bacteria</taxon>
        <taxon>Pseudomonadati</taxon>
        <taxon>Pseudomonadota</taxon>
        <taxon>Alphaproteobacteria</taxon>
        <taxon>Rhodobacterales</taxon>
        <taxon>Paracoccaceae</taxon>
        <taxon>Lacimonas</taxon>
    </lineage>
</organism>
<evidence type="ECO:0000259" key="3">
    <source>
        <dbReference type="Pfam" id="PF07687"/>
    </source>
</evidence>
<accession>A0ABW4ED06</accession>
<proteinExistence type="inferred from homology"/>
<keyword evidence="2 4" id="KW-0378">Hydrolase</keyword>
<dbReference type="RefSeq" id="WP_379914396.1">
    <property type="nucleotide sequence ID" value="NZ_JBHUDD010000047.1"/>
</dbReference>
<dbReference type="CDD" id="cd03884">
    <property type="entry name" value="M20_bAS"/>
    <property type="match status" value="1"/>
</dbReference>
<dbReference type="Pfam" id="PF01546">
    <property type="entry name" value="Peptidase_M20"/>
    <property type="match status" value="1"/>
</dbReference>
<evidence type="ECO:0000256" key="1">
    <source>
        <dbReference type="ARBA" id="ARBA00006153"/>
    </source>
</evidence>
<evidence type="ECO:0000313" key="5">
    <source>
        <dbReference type="Proteomes" id="UP001597186"/>
    </source>
</evidence>
<evidence type="ECO:0000313" key="4">
    <source>
        <dbReference type="EMBL" id="MFD1509195.1"/>
    </source>
</evidence>
<protein>
    <submittedName>
        <fullName evidence="4">Zn-dependent hydrolase</fullName>
    </submittedName>
</protein>
<dbReference type="InterPro" id="IPR011650">
    <property type="entry name" value="Peptidase_M20_dimer"/>
</dbReference>
<sequence>MSAPGENLRINGDRLWDSLMEMAKIGPGVAGGNNRQTLTDADAEGRALFQQWCEAAGCEMGLDTMGNMFALRAGTDPDALPVYVGSHLDTQPTGGKYDGVLGVLGGLEILRTLNDLGIRTRHPIVVTNWTNEEGTRYAPAMLSSGVFAGIHAEDWAKDRVDAAGKRFGDELKRIGWEGEEPVGARKMHAFFELHIEQGPILEAEGVDVGVVTHGQGLSWTQVTVTGRDSHTGSTPMPMRKNAGLGMARILEKVEEIAWSHAPHAVGAAGHIDIYPNSRNVIPGKAVFTVDFRSPDLAVIEDMETRLRTEAQAICDDMGLEVAFEKVGGFDPVTFDPGCVQAVRDAAERLGYSHREIISGAGHDACWINQVAPTAMIMCPCVDGLSHNEAEEISKEWSTAGAEVLFHAVVETAEIVE</sequence>
<dbReference type="PANTHER" id="PTHR32494">
    <property type="entry name" value="ALLANTOATE DEIMINASE-RELATED"/>
    <property type="match status" value="1"/>
</dbReference>
<dbReference type="NCBIfam" id="NF006769">
    <property type="entry name" value="PRK09290.1-3"/>
    <property type="match status" value="1"/>
</dbReference>
<comment type="caution">
    <text evidence="4">The sequence shown here is derived from an EMBL/GenBank/DDBJ whole genome shotgun (WGS) entry which is preliminary data.</text>
</comment>
<evidence type="ECO:0000256" key="2">
    <source>
        <dbReference type="ARBA" id="ARBA00022801"/>
    </source>
</evidence>
<dbReference type="SUPFAM" id="SSF55031">
    <property type="entry name" value="Bacterial exopeptidase dimerisation domain"/>
    <property type="match status" value="1"/>
</dbReference>
<dbReference type="Gene3D" id="3.40.630.10">
    <property type="entry name" value="Zn peptidases"/>
    <property type="match status" value="1"/>
</dbReference>
<reference evidence="5" key="1">
    <citation type="journal article" date="2019" name="Int. J. Syst. Evol. Microbiol.">
        <title>The Global Catalogue of Microorganisms (GCM) 10K type strain sequencing project: providing services to taxonomists for standard genome sequencing and annotation.</title>
        <authorList>
            <consortium name="The Broad Institute Genomics Platform"/>
            <consortium name="The Broad Institute Genome Sequencing Center for Infectious Disease"/>
            <person name="Wu L."/>
            <person name="Ma J."/>
        </authorList>
    </citation>
    <scope>NUCLEOTIDE SEQUENCE [LARGE SCALE GENOMIC DNA]</scope>
    <source>
        <strain evidence="5">CGMCC 1.12477</strain>
    </source>
</reference>
<dbReference type="NCBIfam" id="NF009527">
    <property type="entry name" value="PRK12891.1"/>
    <property type="match status" value="1"/>
</dbReference>
<feature type="domain" description="Peptidase M20 dimerisation" evidence="3">
    <location>
        <begin position="215"/>
        <end position="312"/>
    </location>
</feature>
<dbReference type="PANTHER" id="PTHR32494:SF5">
    <property type="entry name" value="ALLANTOATE AMIDOHYDROLASE"/>
    <property type="match status" value="1"/>
</dbReference>
<dbReference type="NCBIfam" id="TIGR01879">
    <property type="entry name" value="hydantase"/>
    <property type="match status" value="1"/>
</dbReference>
<gene>
    <name evidence="4" type="ORF">ACFTOW_07250</name>
</gene>
<dbReference type="Gene3D" id="3.30.70.360">
    <property type="match status" value="1"/>
</dbReference>